<dbReference type="AlphaFoldDB" id="A0AAN9T6J6"/>
<comment type="caution">
    <text evidence="1">The sequence shown here is derived from an EMBL/GenBank/DDBJ whole genome shotgun (WGS) entry which is preliminary data.</text>
</comment>
<dbReference type="Proteomes" id="UP001386955">
    <property type="component" value="Unassembled WGS sequence"/>
</dbReference>
<organism evidence="1 2">
    <name type="scientific">Psophocarpus tetragonolobus</name>
    <name type="common">Winged bean</name>
    <name type="synonym">Dolichos tetragonolobus</name>
    <dbReference type="NCBI Taxonomy" id="3891"/>
    <lineage>
        <taxon>Eukaryota</taxon>
        <taxon>Viridiplantae</taxon>
        <taxon>Streptophyta</taxon>
        <taxon>Embryophyta</taxon>
        <taxon>Tracheophyta</taxon>
        <taxon>Spermatophyta</taxon>
        <taxon>Magnoliopsida</taxon>
        <taxon>eudicotyledons</taxon>
        <taxon>Gunneridae</taxon>
        <taxon>Pentapetalae</taxon>
        <taxon>rosids</taxon>
        <taxon>fabids</taxon>
        <taxon>Fabales</taxon>
        <taxon>Fabaceae</taxon>
        <taxon>Papilionoideae</taxon>
        <taxon>50 kb inversion clade</taxon>
        <taxon>NPAAA clade</taxon>
        <taxon>indigoferoid/millettioid clade</taxon>
        <taxon>Phaseoleae</taxon>
        <taxon>Psophocarpus</taxon>
    </lineage>
</organism>
<evidence type="ECO:0000313" key="2">
    <source>
        <dbReference type="Proteomes" id="UP001386955"/>
    </source>
</evidence>
<keyword evidence="2" id="KW-1185">Reference proteome</keyword>
<dbReference type="EMBL" id="JAYMYS010000002">
    <property type="protein sequence ID" value="KAK7407448.1"/>
    <property type="molecule type" value="Genomic_DNA"/>
</dbReference>
<sequence length="166" mass="18481">MKKELNQICIGKQKLHVNIPMFHFDITDKVHDMQNTRKPNSQGYVQPKVHDFVLHDKAPRIHGKMQQSPDVKLNGLQSVNEHLIQESWQGNMGVLKALVNNGMDGPADVDLGLMRAVGKSLTDVELGLRCRLAQNGLGVRLAFCCPLVWTVSNHGQCRNGSPVLVQ</sequence>
<name>A0AAN9T6J6_PSOTE</name>
<proteinExistence type="predicted"/>
<reference evidence="1 2" key="1">
    <citation type="submission" date="2024-01" db="EMBL/GenBank/DDBJ databases">
        <title>The genomes of 5 underutilized Papilionoideae crops provide insights into root nodulation and disease resistanc.</title>
        <authorList>
            <person name="Jiang F."/>
        </authorList>
    </citation>
    <scope>NUCLEOTIDE SEQUENCE [LARGE SCALE GENOMIC DNA]</scope>
    <source>
        <strain evidence="1">DUOXIRENSHENG_FW03</strain>
        <tissue evidence="1">Leaves</tissue>
    </source>
</reference>
<gene>
    <name evidence="1" type="ORF">VNO78_09385</name>
</gene>
<accession>A0AAN9T6J6</accession>
<evidence type="ECO:0000313" key="1">
    <source>
        <dbReference type="EMBL" id="KAK7407448.1"/>
    </source>
</evidence>
<protein>
    <submittedName>
        <fullName evidence="1">Uncharacterized protein</fullName>
    </submittedName>
</protein>